<keyword evidence="1" id="KW-0472">Membrane</keyword>
<evidence type="ECO:0000313" key="3">
    <source>
        <dbReference type="Proteomes" id="UP000186917"/>
    </source>
</evidence>
<dbReference type="RefSeq" id="WP_076381762.1">
    <property type="nucleotide sequence ID" value="NZ_AP017422.1"/>
</dbReference>
<keyword evidence="1" id="KW-1133">Transmembrane helix</keyword>
<organism evidence="2 3">
    <name type="scientific">Filimonas lacunae</name>
    <dbReference type="NCBI Taxonomy" id="477680"/>
    <lineage>
        <taxon>Bacteria</taxon>
        <taxon>Pseudomonadati</taxon>
        <taxon>Bacteroidota</taxon>
        <taxon>Chitinophagia</taxon>
        <taxon>Chitinophagales</taxon>
        <taxon>Chitinophagaceae</taxon>
        <taxon>Filimonas</taxon>
    </lineage>
</organism>
<dbReference type="EMBL" id="FTOR01000010">
    <property type="protein sequence ID" value="SIT31473.1"/>
    <property type="molecule type" value="Genomic_DNA"/>
</dbReference>
<gene>
    <name evidence="2" type="ORF">SAMN05421788_110186</name>
</gene>
<evidence type="ECO:0000256" key="1">
    <source>
        <dbReference type="SAM" id="Phobius"/>
    </source>
</evidence>
<accession>A0A1N7R8M3</accession>
<sequence length="173" mass="19443">MQNTIFIISAISAALIIAVVIPLLIAQKLKLAIGHITRTEEPTATASNNLRHEIIAPISTMTHATQQWRIEIEETPEEEEFSLEDGEWLPMAESILLKQAEEVVDEVQDTINHMASLPVNPEELTSKLNAILSNYSIFKNTEYFQAINNYVILAAKRDCDIELSDATVNQLWL</sequence>
<name>A0A1N7R8M3_9BACT</name>
<keyword evidence="3" id="KW-1185">Reference proteome</keyword>
<keyword evidence="1" id="KW-0812">Transmembrane</keyword>
<dbReference type="OrthoDB" id="658762at2"/>
<dbReference type="AlphaFoldDB" id="A0A1N7R8M3"/>
<proteinExistence type="predicted"/>
<feature type="transmembrane region" description="Helical" evidence="1">
    <location>
        <begin position="6"/>
        <end position="26"/>
    </location>
</feature>
<dbReference type="STRING" id="477680.SAMN05421788_110186"/>
<dbReference type="Proteomes" id="UP000186917">
    <property type="component" value="Unassembled WGS sequence"/>
</dbReference>
<reference evidence="3" key="1">
    <citation type="submission" date="2017-01" db="EMBL/GenBank/DDBJ databases">
        <authorList>
            <person name="Varghese N."/>
            <person name="Submissions S."/>
        </authorList>
    </citation>
    <scope>NUCLEOTIDE SEQUENCE [LARGE SCALE GENOMIC DNA]</scope>
    <source>
        <strain evidence="3">DSM 21054</strain>
    </source>
</reference>
<evidence type="ECO:0000313" key="2">
    <source>
        <dbReference type="EMBL" id="SIT31473.1"/>
    </source>
</evidence>
<protein>
    <submittedName>
        <fullName evidence="2">Uncharacterized protein</fullName>
    </submittedName>
</protein>